<dbReference type="RefSeq" id="YP_007007189.1">
    <property type="nucleotide sequence ID" value="NC_019526.1"/>
</dbReference>
<keyword evidence="2" id="KW-1185">Reference proteome</keyword>
<evidence type="ECO:0000313" key="2">
    <source>
        <dbReference type="Proteomes" id="UP000007524"/>
    </source>
</evidence>
<sequence>MLSFREKLAKGIFEHSTPATFIPKKSKFLGTITEDGYCDFEAPESDWYLTKDSTRSNRLYKSTLARQHRKEVKRIRFKE</sequence>
<accession>H6X3J1</accession>
<reference evidence="1 2" key="1">
    <citation type="journal article" date="2012" name="J. Virol.">
        <title>Genome of Klebsiella sp.-Infecting Bacteriophage vB_KleM_RaK2.</title>
        <authorList>
            <person name="Simoliunas E."/>
            <person name="Kaliniene L."/>
            <person name="Truncaite L."/>
            <person name="Klausa V."/>
            <person name="Zajanckauskaite A."/>
            <person name="Meskys R."/>
        </authorList>
    </citation>
    <scope>NUCLEOTIDE SEQUENCE [LARGE SCALE GENOMIC DNA]</scope>
</reference>
<gene>
    <name evidence="1" type="ORF">RaK2_00034</name>
</gene>
<dbReference type="EMBL" id="JQ513383">
    <property type="protein sequence ID" value="AFA44307.1"/>
    <property type="molecule type" value="Genomic_DNA"/>
</dbReference>
<name>H6X3J1_9CAUD</name>
<dbReference type="Proteomes" id="UP000007524">
    <property type="component" value="Segment"/>
</dbReference>
<evidence type="ECO:0000313" key="1">
    <source>
        <dbReference type="EMBL" id="AFA44307.1"/>
    </source>
</evidence>
<organism evidence="1 2">
    <name type="scientific">Klebsiella phage vB_KleM_RaK2</name>
    <dbReference type="NCBI Taxonomy" id="1147094"/>
    <lineage>
        <taxon>Viruses</taxon>
        <taxon>Duplodnaviria</taxon>
        <taxon>Heunggongvirae</taxon>
        <taxon>Uroviricota</taxon>
        <taxon>Caudoviricetes</taxon>
        <taxon>Alcyoneusvirus</taxon>
        <taxon>Alcyoneusvirus RaK2</taxon>
    </lineage>
</organism>
<dbReference type="GeneID" id="14012622"/>
<proteinExistence type="predicted"/>
<dbReference type="KEGG" id="vg:14012622"/>
<dbReference type="OrthoDB" id="22928at10239"/>
<protein>
    <submittedName>
        <fullName evidence="1">Uncharacterized protein</fullName>
    </submittedName>
</protein>